<dbReference type="Pfam" id="PF25709">
    <property type="entry name" value="crAss_PVA"/>
    <property type="match status" value="1"/>
</dbReference>
<sequence length="93" mass="10281">MIEASVESVIEQAAQESFFPPRLWVITYDLRAIGKGIAMVKAPNAEEANQILIANGMYNGSPQDYLITKTEEIVVPPCCGLMAEQTVEFFNNN</sequence>
<keyword evidence="2" id="KW-1185">Reference proteome</keyword>
<evidence type="ECO:0000313" key="1">
    <source>
        <dbReference type="EMBL" id="WEY17553.1"/>
    </source>
</evidence>
<evidence type="ECO:0000313" key="2">
    <source>
        <dbReference type="Proteomes" id="UP001225300"/>
    </source>
</evidence>
<dbReference type="InterPro" id="IPR057879">
    <property type="entry name" value="crAss_PVA"/>
</dbReference>
<organism evidence="1 2">
    <name type="scientific">Kolpuevirus sp. 'frurule'</name>
    <dbReference type="NCBI Taxonomy" id="3028514"/>
    <lineage>
        <taxon>Viruses</taxon>
        <taxon>Duplodnaviria</taxon>
        <taxon>Heunggongvirae</taxon>
        <taxon>Uroviricota</taxon>
        <taxon>Caudoviricetes</taxon>
        <taxon>Crassvirales</taxon>
        <taxon>Steigviridae</taxon>
        <taxon>Asinivirinae</taxon>
        <taxon>Kolpuevirus</taxon>
    </lineage>
</organism>
<dbReference type="EMBL" id="OQ198718">
    <property type="protein sequence ID" value="WEY17553.1"/>
    <property type="molecule type" value="Genomic_DNA"/>
</dbReference>
<dbReference type="Proteomes" id="UP001225300">
    <property type="component" value="Segment"/>
</dbReference>
<accession>A0AAF0DNM1</accession>
<reference evidence="1" key="1">
    <citation type="journal article" date="2023" name="bioRxiv">
        <title>Novel crAssphage isolates exhibit conserved gene order and purifying selection of the host specificity protein.</title>
        <authorList>
            <person name="Papudeshi B."/>
            <person name="Vega A.A."/>
            <person name="Souza C."/>
            <person name="Giles S.K."/>
            <person name="Mallawaarachchi V."/>
            <person name="Roach M.J."/>
            <person name="An M."/>
            <person name="Jacobson N."/>
            <person name="McNair K."/>
            <person name="Mora M.F."/>
            <person name="Pastrana K."/>
            <person name="Leigh C."/>
            <person name="Cram C."/>
            <person name="Plewa W.S."/>
            <person name="Grigson S.R."/>
            <person name="Bouras G."/>
            <person name="Decewicz P."/>
            <person name="Luque A."/>
            <person name="Droit L."/>
            <person name="Handley S.A."/>
            <person name="Segall A.M."/>
            <person name="Dinsdale E.A."/>
            <person name="Edwards R.A."/>
        </authorList>
    </citation>
    <scope>NUCLEOTIDE SEQUENCE</scope>
    <source>
        <strain evidence="1">Bc03</strain>
    </source>
</reference>
<name>A0AAF0DNM1_9CAUD</name>
<proteinExistence type="predicted"/>
<protein>
    <submittedName>
        <fullName evidence="1">Uncharacterized protein</fullName>
    </submittedName>
</protein>